<dbReference type="PANTHER" id="PTHR42711:SF5">
    <property type="entry name" value="ABC TRANSPORTER ATP-BINDING PROTEIN NATA"/>
    <property type="match status" value="1"/>
</dbReference>
<dbReference type="SUPFAM" id="SSF52540">
    <property type="entry name" value="P-loop containing nucleoside triphosphate hydrolases"/>
    <property type="match status" value="1"/>
</dbReference>
<evidence type="ECO:0000313" key="8">
    <source>
        <dbReference type="Proteomes" id="UP000321204"/>
    </source>
</evidence>
<dbReference type="PROSITE" id="PS00211">
    <property type="entry name" value="ABC_TRANSPORTER_1"/>
    <property type="match status" value="1"/>
</dbReference>
<dbReference type="GO" id="GO:0016887">
    <property type="term" value="F:ATP hydrolysis activity"/>
    <property type="evidence" value="ECO:0007669"/>
    <property type="project" value="InterPro"/>
</dbReference>
<keyword evidence="8" id="KW-1185">Reference proteome</keyword>
<proteinExistence type="inferred from homology"/>
<dbReference type="SMART" id="SM00382">
    <property type="entry name" value="AAA"/>
    <property type="match status" value="1"/>
</dbReference>
<dbReference type="InterPro" id="IPR027417">
    <property type="entry name" value="P-loop_NTPase"/>
</dbReference>
<protein>
    <submittedName>
        <fullName evidence="7">ABC transporter ATP-binding protein</fullName>
    </submittedName>
</protein>
<evidence type="ECO:0000259" key="6">
    <source>
        <dbReference type="PROSITE" id="PS50893"/>
    </source>
</evidence>
<dbReference type="CDD" id="cd03263">
    <property type="entry name" value="ABC_subfamily_A"/>
    <property type="match status" value="1"/>
</dbReference>
<dbReference type="GO" id="GO:0005524">
    <property type="term" value="F:ATP binding"/>
    <property type="evidence" value="ECO:0007669"/>
    <property type="project" value="UniProtKB-KW"/>
</dbReference>
<evidence type="ECO:0000256" key="2">
    <source>
        <dbReference type="ARBA" id="ARBA00022448"/>
    </source>
</evidence>
<name>A0A5B8UJN3_9BACT</name>
<feature type="domain" description="ABC transporter" evidence="6">
    <location>
        <begin position="21"/>
        <end position="249"/>
    </location>
</feature>
<dbReference type="PROSITE" id="PS50893">
    <property type="entry name" value="ABC_TRANSPORTER_2"/>
    <property type="match status" value="1"/>
</dbReference>
<reference evidence="7 8" key="1">
    <citation type="journal article" date="2015" name="Int. J. Syst. Evol. Microbiol.">
        <title>Flavisolibacter ginsenosidimutans sp. nov., with ginsenoside-converting activity isolated from soil used for cultivating ginseng.</title>
        <authorList>
            <person name="Zhao Y."/>
            <person name="Liu Q."/>
            <person name="Kang M.S."/>
            <person name="Jin F."/>
            <person name="Yu H."/>
            <person name="Im W.T."/>
        </authorList>
    </citation>
    <scope>NUCLEOTIDE SEQUENCE [LARGE SCALE GENOMIC DNA]</scope>
    <source>
        <strain evidence="7 8">Gsoil 636</strain>
    </source>
</reference>
<organism evidence="7 8">
    <name type="scientific">Flavisolibacter ginsenosidimutans</name>
    <dbReference type="NCBI Taxonomy" id="661481"/>
    <lineage>
        <taxon>Bacteria</taxon>
        <taxon>Pseudomonadati</taxon>
        <taxon>Bacteroidota</taxon>
        <taxon>Chitinophagia</taxon>
        <taxon>Chitinophagales</taxon>
        <taxon>Chitinophagaceae</taxon>
        <taxon>Flavisolibacter</taxon>
    </lineage>
</organism>
<evidence type="ECO:0000313" key="7">
    <source>
        <dbReference type="EMBL" id="QEC56763.1"/>
    </source>
</evidence>
<comment type="similarity">
    <text evidence="1">Belongs to the ABC transporter superfamily.</text>
</comment>
<evidence type="ECO:0000256" key="4">
    <source>
        <dbReference type="ARBA" id="ARBA00022741"/>
    </source>
</evidence>
<evidence type="ECO:0000256" key="1">
    <source>
        <dbReference type="ARBA" id="ARBA00005417"/>
    </source>
</evidence>
<dbReference type="Proteomes" id="UP000321204">
    <property type="component" value="Chromosome"/>
</dbReference>
<accession>A0A5B8UJN3</accession>
<keyword evidence="2" id="KW-0813">Transport</keyword>
<keyword evidence="3" id="KW-0536">Nodulation</keyword>
<dbReference type="InterPro" id="IPR050763">
    <property type="entry name" value="ABC_transporter_ATP-binding"/>
</dbReference>
<dbReference type="Pfam" id="PF00005">
    <property type="entry name" value="ABC_tran"/>
    <property type="match status" value="1"/>
</dbReference>
<keyword evidence="4" id="KW-0547">Nucleotide-binding</keyword>
<evidence type="ECO:0000256" key="3">
    <source>
        <dbReference type="ARBA" id="ARBA00022458"/>
    </source>
</evidence>
<dbReference type="InterPro" id="IPR003593">
    <property type="entry name" value="AAA+_ATPase"/>
</dbReference>
<dbReference type="AlphaFoldDB" id="A0A5B8UJN3"/>
<sequence length="271" mass="29152">MESTMPATNSATSSASTETVLQVENLRVTYGSFTAVHDVSFSVLGGEIFGLLGPNGAGKTSSLSAIEGLLKPAAGNIAVGGYNLKEKPLHAKANMGIQLQSTSFQSELTVTEIIRLYAAVYGLSLSDSEIEALLQNIKLETASSKRFGQLSGGQQQRVSLAIATMHKPKLVLLDEPTTGLDPQSRRQLWERMESLRNAGHAILLTTHSMEEAEAVCDRIAIIDHGRIIEIDSPQAIVDRHRNDAEVIRASRKGKITLEDVFIGLTGTAIRS</sequence>
<keyword evidence="5 7" id="KW-0067">ATP-binding</keyword>
<dbReference type="InterPro" id="IPR003439">
    <property type="entry name" value="ABC_transporter-like_ATP-bd"/>
</dbReference>
<dbReference type="InterPro" id="IPR017871">
    <property type="entry name" value="ABC_transporter-like_CS"/>
</dbReference>
<gene>
    <name evidence="7" type="ORF">FSB75_12920</name>
</gene>
<dbReference type="EMBL" id="CP042433">
    <property type="protein sequence ID" value="QEC56763.1"/>
    <property type="molecule type" value="Genomic_DNA"/>
</dbReference>
<dbReference type="RefSeq" id="WP_146788147.1">
    <property type="nucleotide sequence ID" value="NZ_BAABIO010000003.1"/>
</dbReference>
<dbReference type="KEGG" id="fgg:FSB75_12920"/>
<dbReference type="OrthoDB" id="750260at2"/>
<dbReference type="Gene3D" id="3.40.50.300">
    <property type="entry name" value="P-loop containing nucleotide triphosphate hydrolases"/>
    <property type="match status" value="1"/>
</dbReference>
<dbReference type="PANTHER" id="PTHR42711">
    <property type="entry name" value="ABC TRANSPORTER ATP-BINDING PROTEIN"/>
    <property type="match status" value="1"/>
</dbReference>
<evidence type="ECO:0000256" key="5">
    <source>
        <dbReference type="ARBA" id="ARBA00022840"/>
    </source>
</evidence>